<dbReference type="KEGG" id="pmes:FX988_04349"/>
<proteinExistence type="predicted"/>
<organism evidence="2 3">
    <name type="scientific">Paraglaciecola mesophila</name>
    <dbReference type="NCBI Taxonomy" id="197222"/>
    <lineage>
        <taxon>Bacteria</taxon>
        <taxon>Pseudomonadati</taxon>
        <taxon>Pseudomonadota</taxon>
        <taxon>Gammaproteobacteria</taxon>
        <taxon>Alteromonadales</taxon>
        <taxon>Alteromonadaceae</taxon>
        <taxon>Paraglaciecola</taxon>
    </lineage>
</organism>
<evidence type="ECO:0000313" key="2">
    <source>
        <dbReference type="EMBL" id="QHJ14067.1"/>
    </source>
</evidence>
<evidence type="ECO:0000256" key="1">
    <source>
        <dbReference type="SAM" id="Phobius"/>
    </source>
</evidence>
<name>A0A857JSU1_9ALTE</name>
<keyword evidence="1" id="KW-1133">Transmembrane helix</keyword>
<dbReference type="Proteomes" id="UP000464524">
    <property type="component" value="Plasmid unnamed"/>
</dbReference>
<keyword evidence="2" id="KW-0614">Plasmid</keyword>
<accession>A0A857JSU1</accession>
<dbReference type="AlphaFoldDB" id="A0A857JSU1"/>
<keyword evidence="3" id="KW-1185">Reference proteome</keyword>
<keyword evidence="1" id="KW-0812">Transmembrane</keyword>
<protein>
    <submittedName>
        <fullName evidence="2">Uncharacterized protein</fullName>
    </submittedName>
</protein>
<feature type="transmembrane region" description="Helical" evidence="1">
    <location>
        <begin position="6"/>
        <end position="24"/>
    </location>
</feature>
<evidence type="ECO:0000313" key="3">
    <source>
        <dbReference type="Proteomes" id="UP000464524"/>
    </source>
</evidence>
<geneLocation type="plasmid" evidence="2 3">
    <name>unnamed</name>
</geneLocation>
<gene>
    <name evidence="2" type="ORF">FX988_04349</name>
</gene>
<keyword evidence="1" id="KW-0472">Membrane</keyword>
<dbReference type="EMBL" id="CP047657">
    <property type="protein sequence ID" value="QHJ14067.1"/>
    <property type="molecule type" value="Genomic_DNA"/>
</dbReference>
<sequence>MIYILIDIFVSFGSASVLLFKLSGRIRFDRYKLKIDGMRGYIELKGVKIPYHMEHKVLQWNLTIKSAQESLYKPYGWLTISRKWKSIELF</sequence>
<reference evidence="2 3" key="1">
    <citation type="submission" date="2019-12" db="EMBL/GenBank/DDBJ databases">
        <title>Genome sequencing and assembly of endphytes of Porphyra tenera.</title>
        <authorList>
            <person name="Park J.M."/>
            <person name="Shin R."/>
            <person name="Jo S.H."/>
        </authorList>
    </citation>
    <scope>NUCLEOTIDE SEQUENCE [LARGE SCALE GENOMIC DNA]</scope>
    <source>
        <strain evidence="2 3">GPM4</strain>
        <plasmid evidence="2 3">unnamed</plasmid>
    </source>
</reference>